<feature type="region of interest" description="FAD-dependent cmnm(5)s(2)U34 oxidoreductase" evidence="10">
    <location>
        <begin position="266"/>
        <end position="655"/>
    </location>
</feature>
<dbReference type="GO" id="GO:0002097">
    <property type="term" value="P:tRNA wobble base modification"/>
    <property type="evidence" value="ECO:0007669"/>
    <property type="project" value="UniProtKB-UniRule"/>
</dbReference>
<dbReference type="Gene3D" id="3.30.9.10">
    <property type="entry name" value="D-Amino Acid Oxidase, subunit A, domain 2"/>
    <property type="match status" value="1"/>
</dbReference>
<dbReference type="EC" id="2.1.1.61" evidence="10"/>
<evidence type="ECO:0000256" key="7">
    <source>
        <dbReference type="ARBA" id="ARBA00022827"/>
    </source>
</evidence>
<dbReference type="HAMAP" id="MF_01102">
    <property type="entry name" value="MnmC"/>
    <property type="match status" value="1"/>
</dbReference>
<dbReference type="AlphaFoldDB" id="A0A437QW63"/>
<feature type="domain" description="MnmC-like methyltransferase" evidence="12">
    <location>
        <begin position="117"/>
        <end position="236"/>
    </location>
</feature>
<protein>
    <recommendedName>
        <fullName evidence="10">tRNA 5-methylaminomethyl-2-thiouridine biosynthesis bifunctional protein MnmC</fullName>
        <shortName evidence="10">tRNA mnm(5)s(2)U biosynthesis bifunctional protein</shortName>
    </recommendedName>
    <domain>
        <recommendedName>
            <fullName evidence="10">tRNA (mnm(5)s(2)U34)-methyltransferase</fullName>
            <ecNumber evidence="10">2.1.1.61</ecNumber>
        </recommendedName>
    </domain>
    <domain>
        <recommendedName>
            <fullName evidence="10">FAD-dependent cmnm(5)s(2)U34 oxidoreductase</fullName>
            <ecNumber evidence="10">1.5.-.-</ecNumber>
        </recommendedName>
    </domain>
</protein>
<keyword evidence="7 10" id="KW-0274">FAD</keyword>
<proteinExistence type="inferred from homology"/>
<dbReference type="GO" id="GO:0032259">
    <property type="term" value="P:methylation"/>
    <property type="evidence" value="ECO:0007669"/>
    <property type="project" value="UniProtKB-KW"/>
</dbReference>
<dbReference type="InterPro" id="IPR008471">
    <property type="entry name" value="MnmC-like_methylTransf"/>
</dbReference>
<dbReference type="SUPFAM" id="SSF51905">
    <property type="entry name" value="FAD/NAD(P)-binding domain"/>
    <property type="match status" value="1"/>
</dbReference>
<comment type="catalytic activity">
    <reaction evidence="10">
        <text>5-aminomethyl-2-thiouridine(34) in tRNA + S-adenosyl-L-methionine = 5-methylaminomethyl-2-thiouridine(34) in tRNA + S-adenosyl-L-homocysteine + H(+)</text>
        <dbReference type="Rhea" id="RHEA:19569"/>
        <dbReference type="Rhea" id="RHEA-COMP:10195"/>
        <dbReference type="Rhea" id="RHEA-COMP:10197"/>
        <dbReference type="ChEBI" id="CHEBI:15378"/>
        <dbReference type="ChEBI" id="CHEBI:57856"/>
        <dbReference type="ChEBI" id="CHEBI:59789"/>
        <dbReference type="ChEBI" id="CHEBI:74454"/>
        <dbReference type="ChEBI" id="CHEBI:74455"/>
        <dbReference type="EC" id="2.1.1.61"/>
    </reaction>
</comment>
<accession>A0A437QW63</accession>
<name>A0A437QW63_9PROT</name>
<evidence type="ECO:0000256" key="4">
    <source>
        <dbReference type="ARBA" id="ARBA00022679"/>
    </source>
</evidence>
<dbReference type="NCBIfam" id="TIGR03197">
    <property type="entry name" value="MnmC_Cterm"/>
    <property type="match status" value="1"/>
</dbReference>
<dbReference type="RefSeq" id="WP_127764142.1">
    <property type="nucleotide sequence ID" value="NZ_SADE01000001.1"/>
</dbReference>
<dbReference type="PANTHER" id="PTHR13847">
    <property type="entry name" value="SARCOSINE DEHYDROGENASE-RELATED"/>
    <property type="match status" value="1"/>
</dbReference>
<evidence type="ECO:0000256" key="10">
    <source>
        <dbReference type="HAMAP-Rule" id="MF_01102"/>
    </source>
</evidence>
<dbReference type="GO" id="GO:0016645">
    <property type="term" value="F:oxidoreductase activity, acting on the CH-NH group of donors"/>
    <property type="evidence" value="ECO:0007669"/>
    <property type="project" value="InterPro"/>
</dbReference>
<organism evidence="13 14">
    <name type="scientific">Hwanghaeella grinnelliae</name>
    <dbReference type="NCBI Taxonomy" id="2500179"/>
    <lineage>
        <taxon>Bacteria</taxon>
        <taxon>Pseudomonadati</taxon>
        <taxon>Pseudomonadota</taxon>
        <taxon>Alphaproteobacteria</taxon>
        <taxon>Rhodospirillales</taxon>
        <taxon>Rhodospirillaceae</taxon>
        <taxon>Hwanghaeella</taxon>
    </lineage>
</organism>
<sequence length="655" mass="70827">MTGWPRLPSPDFDIDPDSGPRSILFNDGYASPAGAAAETETVFLDGIGAPSAWRDRPTFAIGETGFGLGLNFLMTWALWRRTAMPDACLHYVSVEGYPLDQHSLTRALQLYRDIPGLASLIDEICDRFPLRHAGFHRLSLDGGRVQLTLLFGPVEHSLSQLSGKMDAWYLDGFAPARNPDMWTAPVFRAIACRTKPGGRFATYTAAGHVRRGLEDVGFSVEKHPGFAHKRERLTGTLATPPDDEKAQTPWFSLPPTPADPGEVAIIGGGIAAQCCWHALKARGIEATLFDRAGPAGGMGANPVAMIAPKLPVNASLPGRLNALTFLKALAFYDGLGPTVWYDPRGAMQAAAEGVDSDDRQARLIDALDWPKDLITVTEVAGRSALSYPASGCLDPQAVRNVIGAPVESADINALIPIDGGWRLMDGDCGEVWSGRRVIVAAGGWTGRLLQAPWLEIRPSRGQVSWIKGDALPAGIPEQGIGFGGYLSPNITLRDGRRGRVLGSSFDAWPDPDGDTGWQVWSHDDHQRYAAEFAQVFSQAFDLSPPPAEAGWTGLRAMTGDRLPIAGPMPDAEAYGSDYGDLHHGRHWVDYPPARYRDGLYVLSGLGARGYQFSPLMAELLADMLAGMPLPLEKDLIEAVHPARFLIREMKRAGTP</sequence>
<dbReference type="InterPro" id="IPR047785">
    <property type="entry name" value="tRNA_MNMC2"/>
</dbReference>
<evidence type="ECO:0000256" key="8">
    <source>
        <dbReference type="ARBA" id="ARBA00023002"/>
    </source>
</evidence>
<feature type="region of interest" description="tRNA (mnm(5)s(2)U34)-methyltransferase" evidence="10">
    <location>
        <begin position="1"/>
        <end position="238"/>
    </location>
</feature>
<dbReference type="Gene3D" id="3.50.50.60">
    <property type="entry name" value="FAD/NAD(P)-binding domain"/>
    <property type="match status" value="1"/>
</dbReference>
<comment type="subcellular location">
    <subcellularLocation>
        <location evidence="10">Cytoplasm</location>
    </subcellularLocation>
</comment>
<evidence type="ECO:0000259" key="12">
    <source>
        <dbReference type="Pfam" id="PF05430"/>
    </source>
</evidence>
<dbReference type="Gene3D" id="3.40.50.150">
    <property type="entry name" value="Vaccinia Virus protein VP39"/>
    <property type="match status" value="1"/>
</dbReference>
<dbReference type="Proteomes" id="UP000287447">
    <property type="component" value="Unassembled WGS sequence"/>
</dbReference>
<dbReference type="EMBL" id="SADE01000001">
    <property type="protein sequence ID" value="RVU38770.1"/>
    <property type="molecule type" value="Genomic_DNA"/>
</dbReference>
<evidence type="ECO:0000256" key="2">
    <source>
        <dbReference type="ARBA" id="ARBA00022603"/>
    </source>
</evidence>
<keyword evidence="3 10" id="KW-0285">Flavoprotein</keyword>
<comment type="cofactor">
    <cofactor evidence="10">
        <name>FAD</name>
        <dbReference type="ChEBI" id="CHEBI:57692"/>
    </cofactor>
</comment>
<dbReference type="NCBIfam" id="NF033855">
    <property type="entry name" value="tRNA_MNMC2"/>
    <property type="match status" value="1"/>
</dbReference>
<evidence type="ECO:0000313" key="13">
    <source>
        <dbReference type="EMBL" id="RVU38770.1"/>
    </source>
</evidence>
<dbReference type="InterPro" id="IPR023032">
    <property type="entry name" value="tRNA_MAMT_biosynth_bifunc_MnmC"/>
</dbReference>
<comment type="similarity">
    <text evidence="10">In the N-terminal section; belongs to the methyltransferase superfamily. tRNA (mnm(5)s(2)U34)-methyltransferase family.</text>
</comment>
<keyword evidence="4 10" id="KW-0808">Transferase</keyword>
<dbReference type="Pfam" id="PF01266">
    <property type="entry name" value="DAO"/>
    <property type="match status" value="1"/>
</dbReference>
<evidence type="ECO:0000256" key="5">
    <source>
        <dbReference type="ARBA" id="ARBA00022691"/>
    </source>
</evidence>
<dbReference type="OrthoDB" id="9786494at2"/>
<evidence type="ECO:0000256" key="9">
    <source>
        <dbReference type="ARBA" id="ARBA00023268"/>
    </source>
</evidence>
<evidence type="ECO:0000256" key="1">
    <source>
        <dbReference type="ARBA" id="ARBA00022490"/>
    </source>
</evidence>
<keyword evidence="6 10" id="KW-0819">tRNA processing</keyword>
<comment type="caution">
    <text evidence="13">The sequence shown here is derived from an EMBL/GenBank/DDBJ whole genome shotgun (WGS) entry which is preliminary data.</text>
</comment>
<dbReference type="PANTHER" id="PTHR13847:SF283">
    <property type="entry name" value="TRNA 5-METHYLAMINOMETHYL-2-THIOURIDINE BIOSYNTHESIS BIFUNCTIONAL PROTEIN MNMC"/>
    <property type="match status" value="1"/>
</dbReference>
<dbReference type="InterPro" id="IPR029063">
    <property type="entry name" value="SAM-dependent_MTases_sf"/>
</dbReference>
<keyword evidence="1 10" id="KW-0963">Cytoplasm</keyword>
<keyword evidence="9 10" id="KW-0511">Multifunctional enzyme</keyword>
<dbReference type="GO" id="GO:0050660">
    <property type="term" value="F:flavin adenine dinucleotide binding"/>
    <property type="evidence" value="ECO:0007669"/>
    <property type="project" value="UniProtKB-UniRule"/>
</dbReference>
<dbReference type="EC" id="1.5.-.-" evidence="10"/>
<evidence type="ECO:0000256" key="3">
    <source>
        <dbReference type="ARBA" id="ARBA00022630"/>
    </source>
</evidence>
<dbReference type="InterPro" id="IPR017610">
    <property type="entry name" value="tRNA_S-uridine_synth_MnmC_C"/>
</dbReference>
<keyword evidence="14" id="KW-1185">Reference proteome</keyword>
<evidence type="ECO:0000313" key="14">
    <source>
        <dbReference type="Proteomes" id="UP000287447"/>
    </source>
</evidence>
<evidence type="ECO:0000259" key="11">
    <source>
        <dbReference type="Pfam" id="PF01266"/>
    </source>
</evidence>
<keyword evidence="8 10" id="KW-0560">Oxidoreductase</keyword>
<evidence type="ECO:0000256" key="6">
    <source>
        <dbReference type="ARBA" id="ARBA00022694"/>
    </source>
</evidence>
<gene>
    <name evidence="10" type="primary">mnmC</name>
    <name evidence="13" type="ORF">EOI86_05735</name>
</gene>
<dbReference type="GO" id="GO:0004808">
    <property type="term" value="F:tRNA (5-methylaminomethyl-2-thiouridylate)(34)-methyltransferase activity"/>
    <property type="evidence" value="ECO:0007669"/>
    <property type="project" value="UniProtKB-EC"/>
</dbReference>
<comment type="similarity">
    <text evidence="10">In the C-terminal section; belongs to the DAO family.</text>
</comment>
<dbReference type="InterPro" id="IPR036188">
    <property type="entry name" value="FAD/NAD-bd_sf"/>
</dbReference>
<keyword evidence="2 10" id="KW-0489">Methyltransferase</keyword>
<dbReference type="Pfam" id="PF05430">
    <property type="entry name" value="Methyltransf_30"/>
    <property type="match status" value="1"/>
</dbReference>
<dbReference type="InterPro" id="IPR006076">
    <property type="entry name" value="FAD-dep_OxRdtase"/>
</dbReference>
<dbReference type="GO" id="GO:0005737">
    <property type="term" value="C:cytoplasm"/>
    <property type="evidence" value="ECO:0007669"/>
    <property type="project" value="UniProtKB-SubCell"/>
</dbReference>
<feature type="domain" description="FAD dependent oxidoreductase" evidence="11">
    <location>
        <begin position="263"/>
        <end position="623"/>
    </location>
</feature>
<keyword evidence="5 10" id="KW-0949">S-adenosyl-L-methionine</keyword>
<reference evidence="14" key="1">
    <citation type="submission" date="2019-01" db="EMBL/GenBank/DDBJ databases">
        <title>Gri0909 isolated from a small marine red alga.</title>
        <authorList>
            <person name="Kim J."/>
            <person name="Jeong S.E."/>
            <person name="Jeon C.O."/>
        </authorList>
    </citation>
    <scope>NUCLEOTIDE SEQUENCE [LARGE SCALE GENOMIC DNA]</scope>
    <source>
        <strain evidence="14">Gri0909</strain>
    </source>
</reference>
<comment type="function">
    <text evidence="10">Catalyzes the last two steps in the biosynthesis of 5-methylaminomethyl-2-thiouridine (mnm(5)s(2)U) at the wobble position (U34) in tRNA. Catalyzes the FAD-dependent demodification of cmnm(5)s(2)U34 to nm(5)s(2)U34, followed by the transfer of a methyl group from S-adenosyl-L-methionine to nm(5)s(2)U34, to form mnm(5)s(2)U34.</text>
</comment>